<name>A0A376B4P3_9ASCO</name>
<dbReference type="VEuPathDB" id="FungiDB:SCODWIG_01419"/>
<reference evidence="4" key="1">
    <citation type="submission" date="2018-06" db="EMBL/GenBank/DDBJ databases">
        <authorList>
            <person name="Guldener U."/>
        </authorList>
    </citation>
    <scope>NUCLEOTIDE SEQUENCE [LARGE SCALE GENOMIC DNA]</scope>
    <source>
        <strain evidence="4">UTAD17</strain>
    </source>
</reference>
<keyword evidence="1" id="KW-0472">Membrane</keyword>
<evidence type="ECO:0000313" key="3">
    <source>
        <dbReference type="EMBL" id="SSD59658.1"/>
    </source>
</evidence>
<keyword evidence="4" id="KW-1185">Reference proteome</keyword>
<sequence length="618" mass="69802">MVFPATKLITLVALCVIVFIDICLASPSSLVGIESQNEIKYPFEEKLTLEPLPNNFLFASFQFLLASNDFLINKKNIDPSKFTHYTVFPKSISPILEQTDTKKLSLRFTHGLWDSKSWGKLPHNGYNSGGSGVEIWGLIEARNNTDAMSKWNQLTNQLSGLFCASIDFIDSSKTTFPSNSDVFLNNLESIPMTDPLENSLFLMRGSLANEPICTENLTPFIKLLPNREKSGIASLLDGHKVFDSFWNSMSLEVDTICSDDGICHYVLEILVETVLNVPQLLSRNKNPIPKPSTSDELRCDRSKNTDEVQCFPLPEKSNYDYHLSDLFGKKVNGNNLLSETYSKVCMVSASAENWKIFIKIGDDYFSTSDNCYNLNVDSPIDFFIETEDSSDVSVREHAPVHVSRSLTGYSQDRGGLRISFWNPSVDKNIDVVYFESLPWFMQPYLSSLSLESDANTINDELGEIIKDTYFLPAIDRKRPSHIEFQLNVPANTTITMSYQFDKPLLKYAEYPPDANHGFEIESAFIAVKGWSSDSHKKGREEIYFLRTPTLLLSLSTPDFSMPYNVIILTSTVMAMIFGMIFNMMTKRFITVQKADEIASKSKIRQLVGKLKNLKRVAS</sequence>
<feature type="chain" id="PRO_5016903838" evidence="2">
    <location>
        <begin position="26"/>
        <end position="618"/>
    </location>
</feature>
<evidence type="ECO:0000256" key="1">
    <source>
        <dbReference type="SAM" id="Phobius"/>
    </source>
</evidence>
<dbReference type="PANTHER" id="PTHR12959:SF11">
    <property type="entry name" value="GPI TRANSAMIDASE COMPONENT PIG-T"/>
    <property type="match status" value="1"/>
</dbReference>
<organism evidence="3 4">
    <name type="scientific">Saccharomycodes ludwigii</name>
    <dbReference type="NCBI Taxonomy" id="36035"/>
    <lineage>
        <taxon>Eukaryota</taxon>
        <taxon>Fungi</taxon>
        <taxon>Dikarya</taxon>
        <taxon>Ascomycota</taxon>
        <taxon>Saccharomycotina</taxon>
        <taxon>Saccharomycetes</taxon>
        <taxon>Saccharomycodales</taxon>
        <taxon>Saccharomycodaceae</taxon>
        <taxon>Saccharomycodes</taxon>
    </lineage>
</organism>
<protein>
    <submittedName>
        <fullName evidence="3">Related to GPI transamidase component GPI16</fullName>
    </submittedName>
</protein>
<dbReference type="EMBL" id="UFAJ01000180">
    <property type="protein sequence ID" value="SSD59658.1"/>
    <property type="molecule type" value="Genomic_DNA"/>
</dbReference>
<dbReference type="GO" id="GO:0016255">
    <property type="term" value="P:attachment of GPI anchor to protein"/>
    <property type="evidence" value="ECO:0007669"/>
    <property type="project" value="InterPro"/>
</dbReference>
<gene>
    <name evidence="3" type="ORF">SCODWIG_01419</name>
</gene>
<keyword evidence="2" id="KW-0732">Signal</keyword>
<proteinExistence type="predicted"/>
<evidence type="ECO:0000256" key="2">
    <source>
        <dbReference type="SAM" id="SignalP"/>
    </source>
</evidence>
<dbReference type="InterPro" id="IPR007245">
    <property type="entry name" value="PIG-T"/>
</dbReference>
<keyword evidence="1" id="KW-1133">Transmembrane helix</keyword>
<evidence type="ECO:0000313" key="4">
    <source>
        <dbReference type="Proteomes" id="UP000262825"/>
    </source>
</evidence>
<feature type="transmembrane region" description="Helical" evidence="1">
    <location>
        <begin position="561"/>
        <end position="583"/>
    </location>
</feature>
<accession>A0A376B4P3</accession>
<dbReference type="PANTHER" id="PTHR12959">
    <property type="entry name" value="GPI TRANSAMIDASE COMPONENT PIG-T-RELATED"/>
    <property type="match status" value="1"/>
</dbReference>
<dbReference type="AlphaFoldDB" id="A0A376B4P3"/>
<dbReference type="Proteomes" id="UP000262825">
    <property type="component" value="Unassembled WGS sequence"/>
</dbReference>
<feature type="signal peptide" evidence="2">
    <location>
        <begin position="1"/>
        <end position="25"/>
    </location>
</feature>
<keyword evidence="1" id="KW-0812">Transmembrane</keyword>
<dbReference type="Pfam" id="PF04113">
    <property type="entry name" value="Gpi16"/>
    <property type="match status" value="1"/>
</dbReference>
<dbReference type="GO" id="GO:0042765">
    <property type="term" value="C:GPI-anchor transamidase complex"/>
    <property type="evidence" value="ECO:0007669"/>
    <property type="project" value="InterPro"/>
</dbReference>